<dbReference type="GeneID" id="79843688"/>
<proteinExistence type="predicted"/>
<dbReference type="EMBL" id="ADJN01000065">
    <property type="protein sequence ID" value="EFD04411.1"/>
    <property type="molecule type" value="Genomic_DNA"/>
</dbReference>
<protein>
    <submittedName>
        <fullName evidence="1">Uncharacterized protein</fullName>
    </submittedName>
</protein>
<keyword evidence="2" id="KW-1185">Reference proteome</keyword>
<dbReference type="AlphaFoldDB" id="D3MU91"/>
<reference evidence="1 2" key="1">
    <citation type="submission" date="2010-01" db="EMBL/GenBank/DDBJ databases">
        <authorList>
            <person name="Dodson R."/>
            <person name="Madupu R."/>
            <person name="Durkin A.S."/>
            <person name="Torralba M."/>
            <person name="Methe B."/>
            <person name="Sutton G.G."/>
            <person name="Strausberg R.L."/>
            <person name="Nelson K.E."/>
        </authorList>
    </citation>
    <scope>NUCLEOTIDE SEQUENCE [LARGE SCALE GENOMIC DNA]</scope>
    <source>
        <strain evidence="1 2">653-L</strain>
    </source>
</reference>
<comment type="caution">
    <text evidence="1">The sequence shown here is derived from an EMBL/GenBank/DDBJ whole genome shotgun (WGS) entry which is preliminary data.</text>
</comment>
<evidence type="ECO:0000313" key="1">
    <source>
        <dbReference type="EMBL" id="EFD04411.1"/>
    </source>
</evidence>
<sequence length="46" mass="5405">MEVNHIIEFDEELYKKNLEDNSFYEEGELGGLSEEDIEDLKKEGLI</sequence>
<name>D3MU91_9FIRM</name>
<organism evidence="1 2">
    <name type="scientific">Peptostreptococcus anaerobius 653-L</name>
    <dbReference type="NCBI Taxonomy" id="596329"/>
    <lineage>
        <taxon>Bacteria</taxon>
        <taxon>Bacillati</taxon>
        <taxon>Bacillota</taxon>
        <taxon>Clostridia</taxon>
        <taxon>Peptostreptococcales</taxon>
        <taxon>Peptostreptococcaceae</taxon>
        <taxon>Peptostreptococcus</taxon>
    </lineage>
</organism>
<evidence type="ECO:0000313" key="2">
    <source>
        <dbReference type="Proteomes" id="UP000004206"/>
    </source>
</evidence>
<dbReference type="RefSeq" id="WP_002844547.1">
    <property type="nucleotide sequence ID" value="NZ_ADJN01000065.1"/>
</dbReference>
<gene>
    <name evidence="1" type="ORF">HMPREF0631_1397</name>
</gene>
<dbReference type="Proteomes" id="UP000004206">
    <property type="component" value="Unassembled WGS sequence"/>
</dbReference>
<accession>D3MU91</accession>